<evidence type="ECO:0000313" key="11">
    <source>
        <dbReference type="EMBL" id="KAG2195495.1"/>
    </source>
</evidence>
<feature type="compositionally biased region" description="Low complexity" evidence="9">
    <location>
        <begin position="138"/>
        <end position="157"/>
    </location>
</feature>
<dbReference type="Pfam" id="PF05236">
    <property type="entry name" value="TAF4"/>
    <property type="match status" value="1"/>
</dbReference>
<feature type="region of interest" description="Disordered" evidence="9">
    <location>
        <begin position="405"/>
        <end position="429"/>
    </location>
</feature>
<dbReference type="PANTHER" id="PTHR15138:SF14">
    <property type="entry name" value="TRANSCRIPTION INITIATION FACTOR TFIID SUBUNIT 4"/>
    <property type="match status" value="1"/>
</dbReference>
<feature type="region of interest" description="Disordered" evidence="9">
    <location>
        <begin position="119"/>
        <end position="202"/>
    </location>
</feature>
<dbReference type="PANTHER" id="PTHR15138">
    <property type="entry name" value="TRANSCRIPTION INITIATION FACTOR TFIID SUBUNIT 4"/>
    <property type="match status" value="1"/>
</dbReference>
<proteinExistence type="inferred from homology"/>
<feature type="compositionally biased region" description="Basic and acidic residues" evidence="9">
    <location>
        <begin position="1"/>
        <end position="10"/>
    </location>
</feature>
<dbReference type="GO" id="GO:0005669">
    <property type="term" value="C:transcription factor TFIID complex"/>
    <property type="evidence" value="ECO:0007669"/>
    <property type="project" value="InterPro"/>
</dbReference>
<evidence type="ECO:0000259" key="10">
    <source>
        <dbReference type="Pfam" id="PF05236"/>
    </source>
</evidence>
<sequence>MSEESSHDQEQQPPQQQQHIQGQSIQGQHSVQELNFSLNDILSQDHDVNDSSFQSIVQTLSNNNNSTDHVTPSYAHLPAELQDLFSNETDDLLSPQGSHSDASLLQADIMWQQPYMSSPLSTPGVSAPTPPILPVTPTPLTSSAPVTPSATPAAPVVATPPQPTPPAQPQATPTPPPTTTTPSVTATPTPPPPAVTTTPNVSTAATNSAATAAVAAAAAAATASSVASSTTLLDNITSQLPPERKDRFIQLFRELQTNAVSAADFLLQAKSLLGQQQYQQLEDLKNKPSQLVQQQQKPIRPVPEKRILSSSQIRAEDAQRSMPGIIAPQLKRPKNEHVPFSPQQQQQQMQHLQMQLHQQHLMMQQQQAQQQQQQQQLQQAQQQQLQQAQQQQLQQAQQQQQLQQQQQQQHQQHHQPQPHQPLQQQQQPQPLQHMLQPMVVVPNQHMAQPVFKTPAVPTAGLQIPTRTPTTTTPVMPSPTSQPQIPTTTTTAAAASTPTTSKQVASNSAGDSRIDYEALTDVMGYAGVDLKEEAEHFMKDQDVPTGILPDGIDRSKMQDFMNTDMLTDRILRHAKRVNIKEIDDDFVSYVALAAQDRIRTVMESMISASKHRTLDPFQKMEGKGFTMCVKQNVGLQLEALRHVARQTELDLDPMEEHDEKERGLGWYSNRARLPLKRVGVQDARKITVQDAIFVMERDVQGGRGTNQKTLLRAYNEWLS</sequence>
<accession>A0A8H7QPN5</accession>
<feature type="region of interest" description="Disordered" evidence="9">
    <location>
        <begin position="335"/>
        <end position="356"/>
    </location>
</feature>
<dbReference type="AlphaFoldDB" id="A0A8H7QPN5"/>
<dbReference type="InterPro" id="IPR007900">
    <property type="entry name" value="TAF4_C"/>
</dbReference>
<evidence type="ECO:0000256" key="1">
    <source>
        <dbReference type="ARBA" id="ARBA00004123"/>
    </source>
</evidence>
<comment type="similarity">
    <text evidence="2">Belongs to the TAF4 family.</text>
</comment>
<evidence type="ECO:0000313" key="12">
    <source>
        <dbReference type="Proteomes" id="UP000603453"/>
    </source>
</evidence>
<dbReference type="Proteomes" id="UP000603453">
    <property type="component" value="Unassembled WGS sequence"/>
</dbReference>
<feature type="region of interest" description="Disordered" evidence="9">
    <location>
        <begin position="1"/>
        <end position="32"/>
    </location>
</feature>
<dbReference type="PRINTS" id="PR01217">
    <property type="entry name" value="PRICHEXTENSN"/>
</dbReference>
<keyword evidence="6" id="KW-0539">Nucleus</keyword>
<comment type="function">
    <text evidence="7">Functions as a component of the DNA-binding general transcription factor complex TFIID. Binding of TFIID to a promoter (with or without TATA element) is the initial step in pre-initiation complex (PIC) formation. TFIID plays a key role in the regulation of gene expression by RNA polymerase II through different activities such as transcription activator interaction, core promoter recognition and selectivity, TFIIA and TFIIB interaction, chromatin modification (histone acetylation by TAF1), facilitation of DNA opening and initiation of transcription.</text>
</comment>
<dbReference type="GO" id="GO:0046982">
    <property type="term" value="F:protein heterodimerization activity"/>
    <property type="evidence" value="ECO:0007669"/>
    <property type="project" value="InterPro"/>
</dbReference>
<evidence type="ECO:0000256" key="8">
    <source>
        <dbReference type="ARBA" id="ARBA00031747"/>
    </source>
</evidence>
<evidence type="ECO:0000256" key="3">
    <source>
        <dbReference type="ARBA" id="ARBA00017306"/>
    </source>
</evidence>
<dbReference type="GO" id="GO:0003677">
    <property type="term" value="F:DNA binding"/>
    <property type="evidence" value="ECO:0007669"/>
    <property type="project" value="TreeGrafter"/>
</dbReference>
<evidence type="ECO:0000256" key="5">
    <source>
        <dbReference type="ARBA" id="ARBA00023163"/>
    </source>
</evidence>
<feature type="compositionally biased region" description="Low complexity" evidence="9">
    <location>
        <begin position="343"/>
        <end position="356"/>
    </location>
</feature>
<comment type="caution">
    <text evidence="11">The sequence shown here is derived from an EMBL/GenBank/DDBJ whole genome shotgun (WGS) entry which is preliminary data.</text>
</comment>
<dbReference type="OrthoDB" id="21060at2759"/>
<dbReference type="InterPro" id="IPR045144">
    <property type="entry name" value="TAF4"/>
</dbReference>
<feature type="compositionally biased region" description="Pro residues" evidence="9">
    <location>
        <begin position="158"/>
        <end position="179"/>
    </location>
</feature>
<dbReference type="InterPro" id="IPR009072">
    <property type="entry name" value="Histone-fold"/>
</dbReference>
<evidence type="ECO:0000256" key="2">
    <source>
        <dbReference type="ARBA" id="ARBA00006178"/>
    </source>
</evidence>
<dbReference type="GO" id="GO:0016251">
    <property type="term" value="F:RNA polymerase II general transcription initiation factor activity"/>
    <property type="evidence" value="ECO:0007669"/>
    <property type="project" value="TreeGrafter"/>
</dbReference>
<evidence type="ECO:0000256" key="4">
    <source>
        <dbReference type="ARBA" id="ARBA00023015"/>
    </source>
</evidence>
<comment type="subcellular location">
    <subcellularLocation>
        <location evidence="1">Nucleus</location>
    </subcellularLocation>
</comment>
<feature type="compositionally biased region" description="Low complexity" evidence="9">
    <location>
        <begin position="464"/>
        <end position="500"/>
    </location>
</feature>
<feature type="region of interest" description="Disordered" evidence="9">
    <location>
        <begin position="459"/>
        <end position="507"/>
    </location>
</feature>
<feature type="compositionally biased region" description="Low complexity" evidence="9">
    <location>
        <begin position="11"/>
        <end position="30"/>
    </location>
</feature>
<organism evidence="11 12">
    <name type="scientific">Mucor saturninus</name>
    <dbReference type="NCBI Taxonomy" id="64648"/>
    <lineage>
        <taxon>Eukaryota</taxon>
        <taxon>Fungi</taxon>
        <taxon>Fungi incertae sedis</taxon>
        <taxon>Mucoromycota</taxon>
        <taxon>Mucoromycotina</taxon>
        <taxon>Mucoromycetes</taxon>
        <taxon>Mucorales</taxon>
        <taxon>Mucorineae</taxon>
        <taxon>Mucoraceae</taxon>
        <taxon>Mucor</taxon>
    </lineage>
</organism>
<keyword evidence="4" id="KW-0805">Transcription regulation</keyword>
<keyword evidence="5" id="KW-0804">Transcription</keyword>
<reference evidence="11" key="1">
    <citation type="submission" date="2020-12" db="EMBL/GenBank/DDBJ databases">
        <title>Metabolic potential, ecology and presence of endohyphal bacteria is reflected in genomic diversity of Mucoromycotina.</title>
        <authorList>
            <person name="Muszewska A."/>
            <person name="Okrasinska A."/>
            <person name="Steczkiewicz K."/>
            <person name="Drgas O."/>
            <person name="Orlowska M."/>
            <person name="Perlinska-Lenart U."/>
            <person name="Aleksandrzak-Piekarczyk T."/>
            <person name="Szatraj K."/>
            <person name="Zielenkiewicz U."/>
            <person name="Pilsyk S."/>
            <person name="Malc E."/>
            <person name="Mieczkowski P."/>
            <person name="Kruszewska J.S."/>
            <person name="Biernat P."/>
            <person name="Pawlowska J."/>
        </authorList>
    </citation>
    <scope>NUCLEOTIDE SEQUENCE</scope>
    <source>
        <strain evidence="11">WA0000017839</strain>
    </source>
</reference>
<dbReference type="EMBL" id="JAEPRD010000169">
    <property type="protein sequence ID" value="KAG2195495.1"/>
    <property type="molecule type" value="Genomic_DNA"/>
</dbReference>
<gene>
    <name evidence="11" type="ORF">INT47_012039</name>
</gene>
<feature type="region of interest" description="Disordered" evidence="9">
    <location>
        <begin position="289"/>
        <end position="322"/>
    </location>
</feature>
<feature type="compositionally biased region" description="Pro residues" evidence="9">
    <location>
        <begin position="128"/>
        <end position="137"/>
    </location>
</feature>
<protein>
    <recommendedName>
        <fullName evidence="3">Transcription initiation factor TFIID subunit 4</fullName>
    </recommendedName>
    <alternativeName>
        <fullName evidence="8">TBP-associated factor 4</fullName>
    </alternativeName>
</protein>
<evidence type="ECO:0000256" key="9">
    <source>
        <dbReference type="SAM" id="MobiDB-lite"/>
    </source>
</evidence>
<evidence type="ECO:0000256" key="6">
    <source>
        <dbReference type="ARBA" id="ARBA00023242"/>
    </source>
</evidence>
<evidence type="ECO:0000256" key="7">
    <source>
        <dbReference type="ARBA" id="ARBA00025346"/>
    </source>
</evidence>
<name>A0A8H7QPN5_9FUNG</name>
<feature type="domain" description="Transcription initiation factor TFIID component TAF4 C-terminal" evidence="10">
    <location>
        <begin position="518"/>
        <end position="647"/>
    </location>
</feature>
<keyword evidence="12" id="KW-1185">Reference proteome</keyword>
<dbReference type="CDD" id="cd08045">
    <property type="entry name" value="HFD_TAF4"/>
    <property type="match status" value="1"/>
</dbReference>
<dbReference type="GO" id="GO:0006367">
    <property type="term" value="P:transcription initiation at RNA polymerase II promoter"/>
    <property type="evidence" value="ECO:0007669"/>
    <property type="project" value="TreeGrafter"/>
</dbReference>
<dbReference type="Gene3D" id="1.10.20.10">
    <property type="entry name" value="Histone, subunit A"/>
    <property type="match status" value="1"/>
</dbReference>